<name>A0A0A9AFD1_ARUDO</name>
<organism evidence="2">
    <name type="scientific">Arundo donax</name>
    <name type="common">Giant reed</name>
    <name type="synonym">Donax arundinaceus</name>
    <dbReference type="NCBI Taxonomy" id="35708"/>
    <lineage>
        <taxon>Eukaryota</taxon>
        <taxon>Viridiplantae</taxon>
        <taxon>Streptophyta</taxon>
        <taxon>Embryophyta</taxon>
        <taxon>Tracheophyta</taxon>
        <taxon>Spermatophyta</taxon>
        <taxon>Magnoliopsida</taxon>
        <taxon>Liliopsida</taxon>
        <taxon>Poales</taxon>
        <taxon>Poaceae</taxon>
        <taxon>PACMAD clade</taxon>
        <taxon>Arundinoideae</taxon>
        <taxon>Arundineae</taxon>
        <taxon>Arundo</taxon>
    </lineage>
</organism>
<reference evidence="2" key="2">
    <citation type="journal article" date="2015" name="Data Brief">
        <title>Shoot transcriptome of the giant reed, Arundo donax.</title>
        <authorList>
            <person name="Barrero R.A."/>
            <person name="Guerrero F.D."/>
            <person name="Moolhuijzen P."/>
            <person name="Goolsby J.A."/>
            <person name="Tidwell J."/>
            <person name="Bellgard S.E."/>
            <person name="Bellgard M.I."/>
        </authorList>
    </citation>
    <scope>NUCLEOTIDE SEQUENCE</scope>
    <source>
        <tissue evidence="2">Shoot tissue taken approximately 20 cm above the soil surface</tissue>
    </source>
</reference>
<evidence type="ECO:0000313" key="2">
    <source>
        <dbReference type="EMBL" id="JAD45807.1"/>
    </source>
</evidence>
<feature type="region of interest" description="Disordered" evidence="1">
    <location>
        <begin position="1"/>
        <end position="22"/>
    </location>
</feature>
<protein>
    <submittedName>
        <fullName evidence="2">Uncharacterized protein</fullName>
    </submittedName>
</protein>
<accession>A0A0A9AFD1</accession>
<sequence>MQPMPPQIVAPQRPAHSQHFPLPIPAVAHHW</sequence>
<dbReference type="EMBL" id="GBRH01252088">
    <property type="protein sequence ID" value="JAD45807.1"/>
    <property type="molecule type" value="Transcribed_RNA"/>
</dbReference>
<evidence type="ECO:0000256" key="1">
    <source>
        <dbReference type="SAM" id="MobiDB-lite"/>
    </source>
</evidence>
<dbReference type="AlphaFoldDB" id="A0A0A9AFD1"/>
<reference evidence="2" key="1">
    <citation type="submission" date="2014-09" db="EMBL/GenBank/DDBJ databases">
        <authorList>
            <person name="Magalhaes I.L.F."/>
            <person name="Oliveira U."/>
            <person name="Santos F.R."/>
            <person name="Vidigal T.H.D.A."/>
            <person name="Brescovit A.D."/>
            <person name="Santos A.J."/>
        </authorList>
    </citation>
    <scope>NUCLEOTIDE SEQUENCE</scope>
    <source>
        <tissue evidence="2">Shoot tissue taken approximately 20 cm above the soil surface</tissue>
    </source>
</reference>
<proteinExistence type="predicted"/>